<dbReference type="Gene3D" id="1.10.287.950">
    <property type="entry name" value="Methyl-accepting chemotaxis protein"/>
    <property type="match status" value="1"/>
</dbReference>
<organism evidence="4 5">
    <name type="scientific">Celeribacter baekdonensis</name>
    <dbReference type="NCBI Taxonomy" id="875171"/>
    <lineage>
        <taxon>Bacteria</taxon>
        <taxon>Pseudomonadati</taxon>
        <taxon>Pseudomonadota</taxon>
        <taxon>Alphaproteobacteria</taxon>
        <taxon>Rhodobacterales</taxon>
        <taxon>Roseobacteraceae</taxon>
        <taxon>Celeribacter</taxon>
    </lineage>
</organism>
<dbReference type="Proteomes" id="UP000182284">
    <property type="component" value="Unassembled WGS sequence"/>
</dbReference>
<dbReference type="Pfam" id="PF00015">
    <property type="entry name" value="MCPsignal"/>
    <property type="match status" value="1"/>
</dbReference>
<gene>
    <name evidence="4" type="ORF">SAMN04488117_101139</name>
</gene>
<dbReference type="EMBL" id="FNBL01000001">
    <property type="protein sequence ID" value="SDE76645.1"/>
    <property type="molecule type" value="Genomic_DNA"/>
</dbReference>
<dbReference type="AlphaFoldDB" id="A0A1G7FLV1"/>
<keyword evidence="1 2" id="KW-0807">Transducer</keyword>
<proteinExistence type="predicted"/>
<reference evidence="4 5" key="1">
    <citation type="submission" date="2016-10" db="EMBL/GenBank/DDBJ databases">
        <authorList>
            <person name="de Groot N.N."/>
        </authorList>
    </citation>
    <scope>NUCLEOTIDE SEQUENCE [LARGE SCALE GENOMIC DNA]</scope>
    <source>
        <strain evidence="4 5">DSM 27375</strain>
    </source>
</reference>
<name>A0A1G7FLV1_9RHOB</name>
<evidence type="ECO:0000313" key="5">
    <source>
        <dbReference type="Proteomes" id="UP000182284"/>
    </source>
</evidence>
<dbReference type="GO" id="GO:0007165">
    <property type="term" value="P:signal transduction"/>
    <property type="evidence" value="ECO:0007669"/>
    <property type="project" value="UniProtKB-KW"/>
</dbReference>
<dbReference type="PANTHER" id="PTHR32089:SF112">
    <property type="entry name" value="LYSOZYME-LIKE PROTEIN-RELATED"/>
    <property type="match status" value="1"/>
</dbReference>
<evidence type="ECO:0000313" key="4">
    <source>
        <dbReference type="EMBL" id="SDE76645.1"/>
    </source>
</evidence>
<dbReference type="PANTHER" id="PTHR32089">
    <property type="entry name" value="METHYL-ACCEPTING CHEMOTAXIS PROTEIN MCPB"/>
    <property type="match status" value="1"/>
</dbReference>
<dbReference type="SUPFAM" id="SSF58104">
    <property type="entry name" value="Methyl-accepting chemotaxis protein (MCP) signaling domain"/>
    <property type="match status" value="1"/>
</dbReference>
<dbReference type="GO" id="GO:0016020">
    <property type="term" value="C:membrane"/>
    <property type="evidence" value="ECO:0007669"/>
    <property type="project" value="InterPro"/>
</dbReference>
<accession>A0A1G7FLV1</accession>
<evidence type="ECO:0000256" key="1">
    <source>
        <dbReference type="ARBA" id="ARBA00023224"/>
    </source>
</evidence>
<dbReference type="OrthoDB" id="2489132at2"/>
<dbReference type="SMART" id="SM00283">
    <property type="entry name" value="MA"/>
    <property type="match status" value="1"/>
</dbReference>
<dbReference type="PROSITE" id="PS50111">
    <property type="entry name" value="CHEMOTAXIS_TRANSDUC_2"/>
    <property type="match status" value="1"/>
</dbReference>
<sequence>MIPNPDFENATSADHRMSLLAKYAGRLGFEVVDIAGFLDSVDEQSKSQIAVLADVQSSATDVMTANGAVRDALTTVTSITDQTLNRVEGSVGFVRESGQKSQHVASWVKDLSERMERVASSLSAVEADNTNIADIARQVNILAINAKIEAARAGDSGRGFGVVAEAINELSRKTARAAAGIEENIATLSEWVGRLREEATGVSTDASHVISSASETDLALTEIAQGVRKTHDATRIMVTEADKVRDAVARFQPAFDQIGKAANATAEGIHVAHERVDKLINTSETIFQTTVALGGASEDLVFINKVQEAASRISALFADGINSGRISRSDLFDQSYVELANTNPQQYMARFTAFTDEVLPAVQEPMLEFNPKVVFCAALDPNGYLPTHNVKFSAPQGHDPAWNAANSRNRRIFSDRVGLKAGRNTEPFLLQVYRRDMGAGKFMMMKDLSAPIFVDGNHWGGLRLGYTF</sequence>
<evidence type="ECO:0000256" key="2">
    <source>
        <dbReference type="PROSITE-ProRule" id="PRU00284"/>
    </source>
</evidence>
<protein>
    <submittedName>
        <fullName evidence="4">Methyl-accepting chemotaxis protein</fullName>
    </submittedName>
</protein>
<evidence type="ECO:0000259" key="3">
    <source>
        <dbReference type="PROSITE" id="PS50111"/>
    </source>
</evidence>
<dbReference type="InterPro" id="IPR004089">
    <property type="entry name" value="MCPsignal_dom"/>
</dbReference>
<feature type="domain" description="Methyl-accepting transducer" evidence="3">
    <location>
        <begin position="23"/>
        <end position="266"/>
    </location>
</feature>